<dbReference type="GO" id="GO:0140098">
    <property type="term" value="F:catalytic activity, acting on RNA"/>
    <property type="evidence" value="ECO:0007669"/>
    <property type="project" value="UniProtKB-ARBA"/>
</dbReference>
<gene>
    <name evidence="3" type="ORF">LDX50_03665</name>
</gene>
<dbReference type="AlphaFoldDB" id="A0A9X1HPI3"/>
<evidence type="ECO:0000259" key="2">
    <source>
        <dbReference type="Pfam" id="PF00849"/>
    </source>
</evidence>
<dbReference type="GO" id="GO:0003723">
    <property type="term" value="F:RNA binding"/>
    <property type="evidence" value="ECO:0007669"/>
    <property type="project" value="InterPro"/>
</dbReference>
<dbReference type="PROSITE" id="PS01129">
    <property type="entry name" value="PSI_RLU"/>
    <property type="match status" value="1"/>
</dbReference>
<dbReference type="GO" id="GO:0009982">
    <property type="term" value="F:pseudouridine synthase activity"/>
    <property type="evidence" value="ECO:0007669"/>
    <property type="project" value="InterPro"/>
</dbReference>
<comment type="caution">
    <text evidence="3">The sequence shown here is derived from an EMBL/GenBank/DDBJ whole genome shotgun (WGS) entry which is preliminary data.</text>
</comment>
<dbReference type="InterPro" id="IPR050188">
    <property type="entry name" value="RluA_PseudoU_synthase"/>
</dbReference>
<protein>
    <submittedName>
        <fullName evidence="3">RNA pseudouridine synthase</fullName>
    </submittedName>
</protein>
<evidence type="ECO:0000256" key="1">
    <source>
        <dbReference type="ARBA" id="ARBA00010876"/>
    </source>
</evidence>
<sequence length="237" mass="27101">MSKPQFKDLILVETDDFIVINKPPFVATLEDRVMDTNILSMARGYHAESQVCHRLDKETSGALVIAKHPEAYRHMSMQFQNRQVSKIYHAVSEGIHDFNALNVEDAIRKLGNGTVCIDKRKGRDAQTIFTTLHAYKKHTLVECRPVTGRMHQIRIHLAHYGAPISGDIQYGGHPFFLSNIKPKYRSGRDEEEQPLIRRLALHAKQLTFEDLKGEKIAVEAPYPKDFRVLVTQLEKNS</sequence>
<name>A0A9X1HPI3_9BACT</name>
<accession>A0A9X1HPI3</accession>
<dbReference type="EMBL" id="JAIXNE010000001">
    <property type="protein sequence ID" value="MCA6073949.1"/>
    <property type="molecule type" value="Genomic_DNA"/>
</dbReference>
<dbReference type="Pfam" id="PF00849">
    <property type="entry name" value="PseudoU_synth_2"/>
    <property type="match status" value="1"/>
</dbReference>
<dbReference type="CDD" id="cd02869">
    <property type="entry name" value="PseudoU_synth_RluA_like"/>
    <property type="match status" value="1"/>
</dbReference>
<dbReference type="PANTHER" id="PTHR21600:SF87">
    <property type="entry name" value="RNA PSEUDOURIDYLATE SYNTHASE DOMAIN-CONTAINING PROTEIN 1"/>
    <property type="match status" value="1"/>
</dbReference>
<dbReference type="RefSeq" id="WP_225697570.1">
    <property type="nucleotide sequence ID" value="NZ_JAIXNE010000001.1"/>
</dbReference>
<dbReference type="InterPro" id="IPR006145">
    <property type="entry name" value="PsdUridine_synth_RsuA/RluA"/>
</dbReference>
<dbReference type="InterPro" id="IPR020103">
    <property type="entry name" value="PsdUridine_synth_cat_dom_sf"/>
</dbReference>
<evidence type="ECO:0000313" key="3">
    <source>
        <dbReference type="EMBL" id="MCA6073949.1"/>
    </source>
</evidence>
<keyword evidence="4" id="KW-1185">Reference proteome</keyword>
<dbReference type="InterPro" id="IPR006224">
    <property type="entry name" value="PsdUridine_synth_RluA-like_CS"/>
</dbReference>
<dbReference type="Proteomes" id="UP001139409">
    <property type="component" value="Unassembled WGS sequence"/>
</dbReference>
<organism evidence="3 4">
    <name type="scientific">Fulvivirga sedimenti</name>
    <dbReference type="NCBI Taxonomy" id="2879465"/>
    <lineage>
        <taxon>Bacteria</taxon>
        <taxon>Pseudomonadati</taxon>
        <taxon>Bacteroidota</taxon>
        <taxon>Cytophagia</taxon>
        <taxon>Cytophagales</taxon>
        <taxon>Fulvivirgaceae</taxon>
        <taxon>Fulvivirga</taxon>
    </lineage>
</organism>
<feature type="domain" description="Pseudouridine synthase RsuA/RluA-like" evidence="2">
    <location>
        <begin position="16"/>
        <end position="159"/>
    </location>
</feature>
<reference evidence="3" key="1">
    <citation type="submission" date="2021-09" db="EMBL/GenBank/DDBJ databases">
        <title>Fulvivirga sp. isolated from coastal sediment.</title>
        <authorList>
            <person name="Yu H."/>
        </authorList>
    </citation>
    <scope>NUCLEOTIDE SEQUENCE</scope>
    <source>
        <strain evidence="3">1062</strain>
    </source>
</reference>
<dbReference type="GO" id="GO:0000455">
    <property type="term" value="P:enzyme-directed rRNA pseudouridine synthesis"/>
    <property type="evidence" value="ECO:0007669"/>
    <property type="project" value="TreeGrafter"/>
</dbReference>
<dbReference type="Gene3D" id="3.30.2350.10">
    <property type="entry name" value="Pseudouridine synthase"/>
    <property type="match status" value="1"/>
</dbReference>
<evidence type="ECO:0000313" key="4">
    <source>
        <dbReference type="Proteomes" id="UP001139409"/>
    </source>
</evidence>
<comment type="similarity">
    <text evidence="1">Belongs to the pseudouridine synthase RluA family.</text>
</comment>
<dbReference type="SUPFAM" id="SSF55120">
    <property type="entry name" value="Pseudouridine synthase"/>
    <property type="match status" value="1"/>
</dbReference>
<proteinExistence type="inferred from homology"/>
<dbReference type="PANTHER" id="PTHR21600">
    <property type="entry name" value="MITOCHONDRIAL RNA PSEUDOURIDINE SYNTHASE"/>
    <property type="match status" value="1"/>
</dbReference>